<feature type="transmembrane region" description="Helical" evidence="1">
    <location>
        <begin position="105"/>
        <end position="125"/>
    </location>
</feature>
<organism evidence="2 4">
    <name type="scientific">Aneurinibacillus migulanus</name>
    <name type="common">Bacillus migulanus</name>
    <dbReference type="NCBI Taxonomy" id="47500"/>
    <lineage>
        <taxon>Bacteria</taxon>
        <taxon>Bacillati</taxon>
        <taxon>Bacillota</taxon>
        <taxon>Bacilli</taxon>
        <taxon>Bacillales</taxon>
        <taxon>Paenibacillaceae</taxon>
        <taxon>Aneurinibacillus group</taxon>
        <taxon>Aneurinibacillus</taxon>
    </lineage>
</organism>
<gene>
    <name evidence="2" type="ORF">AF333_01330</name>
    <name evidence="3" type="ORF">SAMN04487909_1058</name>
</gene>
<dbReference type="EMBL" id="FNED01000005">
    <property type="protein sequence ID" value="SDI52913.1"/>
    <property type="molecule type" value="Genomic_DNA"/>
</dbReference>
<keyword evidence="1" id="KW-0812">Transmembrane</keyword>
<evidence type="ECO:0000313" key="4">
    <source>
        <dbReference type="Proteomes" id="UP000037269"/>
    </source>
</evidence>
<reference evidence="3 5" key="2">
    <citation type="submission" date="2016-10" db="EMBL/GenBank/DDBJ databases">
        <authorList>
            <person name="de Groot N.N."/>
        </authorList>
    </citation>
    <scope>NUCLEOTIDE SEQUENCE [LARGE SCALE GENOMIC DNA]</scope>
    <source>
        <strain evidence="3 5">DSM 2895</strain>
    </source>
</reference>
<dbReference type="Proteomes" id="UP000182836">
    <property type="component" value="Unassembled WGS sequence"/>
</dbReference>
<dbReference type="AlphaFoldDB" id="A0A0D1XUB4"/>
<evidence type="ECO:0000313" key="2">
    <source>
        <dbReference type="EMBL" id="KON99388.1"/>
    </source>
</evidence>
<proteinExistence type="predicted"/>
<keyword evidence="4" id="KW-1185">Reference proteome</keyword>
<evidence type="ECO:0000256" key="1">
    <source>
        <dbReference type="SAM" id="Phobius"/>
    </source>
</evidence>
<dbReference type="Proteomes" id="UP000037269">
    <property type="component" value="Unassembled WGS sequence"/>
</dbReference>
<name>A0A0D1XUB4_ANEMI</name>
<protein>
    <submittedName>
        <fullName evidence="2">Uncharacterized protein</fullName>
    </submittedName>
</protein>
<sequence>MEQTFSIFSKERKDNDWIKFNIQFSKFYSMVEKEYWINVTVMYRDCRWFTYSSSKSYFTKYVVGLTCFIYEIAKLFVIIWLLGYYLLIYQKVIGQAIVPLYVSEIIIYSFAPVIVLFLFTWMIIIT</sequence>
<dbReference type="EMBL" id="LGUG01000002">
    <property type="protein sequence ID" value="KON99388.1"/>
    <property type="molecule type" value="Genomic_DNA"/>
</dbReference>
<evidence type="ECO:0000313" key="3">
    <source>
        <dbReference type="EMBL" id="SDI52913.1"/>
    </source>
</evidence>
<accession>A0A0D1XUB4</accession>
<evidence type="ECO:0000313" key="5">
    <source>
        <dbReference type="Proteomes" id="UP000182836"/>
    </source>
</evidence>
<keyword evidence="1" id="KW-1133">Transmembrane helix</keyword>
<reference evidence="2 4" key="1">
    <citation type="submission" date="2015-07" db="EMBL/GenBank/DDBJ databases">
        <title>Fjat-14205 dsm 2895.</title>
        <authorList>
            <person name="Liu B."/>
            <person name="Wang J."/>
            <person name="Zhu Y."/>
            <person name="Liu G."/>
            <person name="Chen Q."/>
            <person name="Chen Z."/>
            <person name="Lan J."/>
            <person name="Che J."/>
            <person name="Ge C."/>
            <person name="Shi H."/>
            <person name="Pan Z."/>
            <person name="Liu X."/>
        </authorList>
    </citation>
    <scope>NUCLEOTIDE SEQUENCE [LARGE SCALE GENOMIC DNA]</scope>
    <source>
        <strain evidence="2 4">DSM 2895</strain>
    </source>
</reference>
<keyword evidence="1" id="KW-0472">Membrane</keyword>
<dbReference type="PATRIC" id="fig|47500.8.peg.4241"/>
<feature type="transmembrane region" description="Helical" evidence="1">
    <location>
        <begin position="61"/>
        <end position="85"/>
    </location>
</feature>